<keyword evidence="1 4" id="KW-0489">Methyltransferase</keyword>
<evidence type="ECO:0000256" key="2">
    <source>
        <dbReference type="ARBA" id="ARBA00022679"/>
    </source>
</evidence>
<dbReference type="Gene3D" id="3.40.50.150">
    <property type="entry name" value="Vaccinia Virus protein VP39"/>
    <property type="match status" value="1"/>
</dbReference>
<dbReference type="SMR" id="A0A8E5KAS1"/>
<dbReference type="GO" id="GO:0008170">
    <property type="term" value="F:N-methyltransferase activity"/>
    <property type="evidence" value="ECO:0007669"/>
    <property type="project" value="InterPro"/>
</dbReference>
<dbReference type="InterPro" id="IPR029063">
    <property type="entry name" value="SAM-dependent_MTases_sf"/>
</dbReference>
<evidence type="ECO:0000259" key="3">
    <source>
        <dbReference type="Pfam" id="PF01555"/>
    </source>
</evidence>
<evidence type="ECO:0000313" key="5">
    <source>
        <dbReference type="Proteomes" id="UP000676717"/>
    </source>
</evidence>
<dbReference type="GO" id="GO:0003677">
    <property type="term" value="F:DNA binding"/>
    <property type="evidence" value="ECO:0007669"/>
    <property type="project" value="InterPro"/>
</dbReference>
<feature type="domain" description="DNA methylase N-4/N-6" evidence="3">
    <location>
        <begin position="1"/>
        <end position="31"/>
    </location>
</feature>
<dbReference type="GO" id="GO:0032259">
    <property type="term" value="P:methylation"/>
    <property type="evidence" value="ECO:0007669"/>
    <property type="project" value="UniProtKB-KW"/>
</dbReference>
<dbReference type="EC" id="2.1.1.72" evidence="4"/>
<evidence type="ECO:0000313" key="4">
    <source>
        <dbReference type="EMBL" id="QVD57620.1"/>
    </source>
</evidence>
<dbReference type="Pfam" id="PF01555">
    <property type="entry name" value="N6_N4_Mtase"/>
    <property type="match status" value="1"/>
</dbReference>
<dbReference type="Proteomes" id="UP000676717">
    <property type="component" value="Segment"/>
</dbReference>
<gene>
    <name evidence="4" type="ORF">PM56_075</name>
</gene>
<dbReference type="EMBL" id="MW546071">
    <property type="protein sequence ID" value="QVD57620.1"/>
    <property type="molecule type" value="Genomic_DNA"/>
</dbReference>
<name>A0A8E5KAS1_9CAUD</name>
<sequence>MGSGTTAIACMNTNRNYIGFELDEEYYNLASERIEKHKEILNNENDNTGTTR</sequence>
<accession>A0A8E5KAS1</accession>
<proteinExistence type="predicted"/>
<reference evidence="4" key="1">
    <citation type="journal article" date="2021" name="Pharmaceuticals (Basel)">
        <title>epsilon(2)-Phages Are Naturally Bred and Have a Vastly Improved Host Range in Staphylococcus aureus over Wild Type Phages.</title>
        <authorList>
            <person name="Saez Moreno D."/>
            <person name="Visram Z."/>
            <person name="Mutti M."/>
            <person name="Restrepo-Cordoba M."/>
            <person name="Hartmann S."/>
            <person name="Kremers A.I."/>
            <person name="Tisakova L."/>
            <person name="Schertler S."/>
            <person name="Wittmann J."/>
            <person name="Kalali B."/>
            <person name="Monecke S."/>
            <person name="Ehricht R."/>
            <person name="Resch G."/>
            <person name="Corsini L."/>
        </authorList>
    </citation>
    <scope>NUCLEOTIDE SEQUENCE</scope>
</reference>
<organism evidence="4 5">
    <name type="scientific">Staphylococcus phage PM56</name>
    <dbReference type="NCBI Taxonomy" id="2834980"/>
    <lineage>
        <taxon>Viruses</taxon>
        <taxon>Duplodnaviria</taxon>
        <taxon>Heunggongvirae</taxon>
        <taxon>Uroviricota</taxon>
        <taxon>Caudoviricetes</taxon>
        <taxon>Herelleviridae</taxon>
        <taxon>Twortvirinae</taxon>
        <taxon>Silviavirus</taxon>
        <taxon>Silviavirus remus</taxon>
    </lineage>
</organism>
<dbReference type="SUPFAM" id="SSF53335">
    <property type="entry name" value="S-adenosyl-L-methionine-dependent methyltransferases"/>
    <property type="match status" value="1"/>
</dbReference>
<keyword evidence="2 4" id="KW-0808">Transferase</keyword>
<dbReference type="InterPro" id="IPR002941">
    <property type="entry name" value="DNA_methylase_N4/N6"/>
</dbReference>
<dbReference type="GO" id="GO:0009007">
    <property type="term" value="F:site-specific DNA-methyltransferase (adenine-specific) activity"/>
    <property type="evidence" value="ECO:0007669"/>
    <property type="project" value="UniProtKB-EC"/>
</dbReference>
<evidence type="ECO:0000256" key="1">
    <source>
        <dbReference type="ARBA" id="ARBA00022603"/>
    </source>
</evidence>
<protein>
    <submittedName>
        <fullName evidence="4">DNA methylase</fullName>
        <ecNumber evidence="4">2.1.1.72</ecNumber>
    </submittedName>
</protein>